<dbReference type="AlphaFoldDB" id="A0A6G1CAT0"/>
<organism evidence="2 3">
    <name type="scientific">Oryza meyeriana var. granulata</name>
    <dbReference type="NCBI Taxonomy" id="110450"/>
    <lineage>
        <taxon>Eukaryota</taxon>
        <taxon>Viridiplantae</taxon>
        <taxon>Streptophyta</taxon>
        <taxon>Embryophyta</taxon>
        <taxon>Tracheophyta</taxon>
        <taxon>Spermatophyta</taxon>
        <taxon>Magnoliopsida</taxon>
        <taxon>Liliopsida</taxon>
        <taxon>Poales</taxon>
        <taxon>Poaceae</taxon>
        <taxon>BOP clade</taxon>
        <taxon>Oryzoideae</taxon>
        <taxon>Oryzeae</taxon>
        <taxon>Oryzinae</taxon>
        <taxon>Oryza</taxon>
        <taxon>Oryza meyeriana</taxon>
    </lineage>
</organism>
<evidence type="ECO:0000256" key="1">
    <source>
        <dbReference type="SAM" id="MobiDB-lite"/>
    </source>
</evidence>
<dbReference type="EMBL" id="SPHZ02000010">
    <property type="protein sequence ID" value="KAF0897141.1"/>
    <property type="molecule type" value="Genomic_DNA"/>
</dbReference>
<name>A0A6G1CAT0_9ORYZ</name>
<gene>
    <name evidence="2" type="ORF">E2562_033937</name>
</gene>
<protein>
    <submittedName>
        <fullName evidence="2">Uncharacterized protein</fullName>
    </submittedName>
</protein>
<reference evidence="2 3" key="1">
    <citation type="submission" date="2019-11" db="EMBL/GenBank/DDBJ databases">
        <title>Whole genome sequence of Oryza granulata.</title>
        <authorList>
            <person name="Li W."/>
        </authorList>
    </citation>
    <scope>NUCLEOTIDE SEQUENCE [LARGE SCALE GENOMIC DNA]</scope>
    <source>
        <strain evidence="3">cv. Menghai</strain>
        <tissue evidence="2">Leaf</tissue>
    </source>
</reference>
<dbReference type="Proteomes" id="UP000479710">
    <property type="component" value="Unassembled WGS sequence"/>
</dbReference>
<sequence>MRPPAPAPTNRGKVTSNLAMDAEATRLLNHTVLQRLDPAVEDILPGANKRRQPGGESRPPQELGGTLRSPSTSPFPSALPSPRESARRLC</sequence>
<evidence type="ECO:0000313" key="2">
    <source>
        <dbReference type="EMBL" id="KAF0897141.1"/>
    </source>
</evidence>
<feature type="region of interest" description="Disordered" evidence="1">
    <location>
        <begin position="37"/>
        <end position="90"/>
    </location>
</feature>
<dbReference type="OrthoDB" id="440673at2759"/>
<comment type="caution">
    <text evidence="2">The sequence shown here is derived from an EMBL/GenBank/DDBJ whole genome shotgun (WGS) entry which is preliminary data.</text>
</comment>
<accession>A0A6G1CAT0</accession>
<keyword evidence="3" id="KW-1185">Reference proteome</keyword>
<proteinExistence type="predicted"/>
<evidence type="ECO:0000313" key="3">
    <source>
        <dbReference type="Proteomes" id="UP000479710"/>
    </source>
</evidence>